<reference evidence="2" key="1">
    <citation type="journal article" date="2019" name="Sci. Rep.">
        <title>Draft genome of Tanacetum cinerariifolium, the natural source of mosquito coil.</title>
        <authorList>
            <person name="Yamashiro T."/>
            <person name="Shiraishi A."/>
            <person name="Satake H."/>
            <person name="Nakayama K."/>
        </authorList>
    </citation>
    <scope>NUCLEOTIDE SEQUENCE</scope>
</reference>
<sequence length="327" mass="37242">MSQEKVQQDAQEQALVFLDDQVKIGLSNMRIDPIKKQIKSQFWFTVSMIKNSSLYQYQFDNKKFEIDVELIHKILCYMDSLELLSDISIPKRHSLHIHCIKDVGYLGKLKFISKEEPTQVYGMTIPDVMINDDIKKSKAYQTYLAISSGIVALKKAIKRMKATATPTKKGSITANENILSDPNKALHLELLNIKKRTQASRKAYILQQIPKGLSKGSCKKLEVPNEPKCSCAAQVNDDDYGSKGEVKILSSDDDRTESNTEKEKSEKAYDDEVKDNEKTHDDEEKHDDDEVANKEETGDERTESEKGDVEKIDVEKAKEEKDDKEQS</sequence>
<comment type="caution">
    <text evidence="2">The sequence shown here is derived from an EMBL/GenBank/DDBJ whole genome shotgun (WGS) entry which is preliminary data.</text>
</comment>
<feature type="region of interest" description="Disordered" evidence="1">
    <location>
        <begin position="240"/>
        <end position="327"/>
    </location>
</feature>
<gene>
    <name evidence="2" type="ORF">Tci_028404</name>
</gene>
<feature type="compositionally biased region" description="Basic and acidic residues" evidence="1">
    <location>
        <begin position="240"/>
        <end position="283"/>
    </location>
</feature>
<protein>
    <submittedName>
        <fullName evidence="2">Uncharacterized protein</fullName>
    </submittedName>
</protein>
<feature type="compositionally biased region" description="Basic and acidic residues" evidence="1">
    <location>
        <begin position="291"/>
        <end position="327"/>
    </location>
</feature>
<accession>A0A6L2L4D1</accession>
<organism evidence="2">
    <name type="scientific">Tanacetum cinerariifolium</name>
    <name type="common">Dalmatian daisy</name>
    <name type="synonym">Chrysanthemum cinerariifolium</name>
    <dbReference type="NCBI Taxonomy" id="118510"/>
    <lineage>
        <taxon>Eukaryota</taxon>
        <taxon>Viridiplantae</taxon>
        <taxon>Streptophyta</taxon>
        <taxon>Embryophyta</taxon>
        <taxon>Tracheophyta</taxon>
        <taxon>Spermatophyta</taxon>
        <taxon>Magnoliopsida</taxon>
        <taxon>eudicotyledons</taxon>
        <taxon>Gunneridae</taxon>
        <taxon>Pentapetalae</taxon>
        <taxon>asterids</taxon>
        <taxon>campanulids</taxon>
        <taxon>Asterales</taxon>
        <taxon>Asteraceae</taxon>
        <taxon>Asteroideae</taxon>
        <taxon>Anthemideae</taxon>
        <taxon>Anthemidinae</taxon>
        <taxon>Tanacetum</taxon>
    </lineage>
</organism>
<dbReference type="AlphaFoldDB" id="A0A6L2L4D1"/>
<name>A0A6L2L4D1_TANCI</name>
<dbReference type="EMBL" id="BKCJ010003660">
    <property type="protein sequence ID" value="GEU56426.1"/>
    <property type="molecule type" value="Genomic_DNA"/>
</dbReference>
<proteinExistence type="predicted"/>
<evidence type="ECO:0000313" key="2">
    <source>
        <dbReference type="EMBL" id="GEU56426.1"/>
    </source>
</evidence>
<evidence type="ECO:0000256" key="1">
    <source>
        <dbReference type="SAM" id="MobiDB-lite"/>
    </source>
</evidence>